<evidence type="ECO:0000256" key="3">
    <source>
        <dbReference type="RuleBase" id="RU003707"/>
    </source>
</evidence>
<name>A0A0K9I1D0_GEOSE</name>
<dbReference type="Proteomes" id="UP000266922">
    <property type="component" value="Unassembled WGS sequence"/>
</dbReference>
<keyword evidence="5" id="KW-0413">Isomerase</keyword>
<dbReference type="InterPro" id="IPR001753">
    <property type="entry name" value="Enoyl-CoA_hydra/iso"/>
</dbReference>
<comment type="similarity">
    <text evidence="1 3">Belongs to the enoyl-CoA hydratase/isomerase family.</text>
</comment>
<dbReference type="RefSeq" id="WP_049624223.1">
    <property type="nucleotide sequence ID" value="NZ_JARMRZ010000155.1"/>
</dbReference>
<dbReference type="Proteomes" id="UP000773850">
    <property type="component" value="Unassembled WGS sequence"/>
</dbReference>
<evidence type="ECO:0000313" key="5">
    <source>
        <dbReference type="EMBL" id="RLQ13100.1"/>
    </source>
</evidence>
<sequence>MGELVFVRKDKHIAYLTMNRPEKLNALSADLVQALIRELKKAEADDEVKVIILSGAGKSFCSGGDLSAFQKMSDIGSIINWMKEATRLEQTIVELDKLVISAVHGYAAGAGFSLALASDFIVCDKDAIFTASFAKVGLIPDLGLMKNLAKNVPLPLAKEWLLSGSRITAEEAYRKGLVNRIAEGDLLEEASRFAKFIVEGPPLVQRFVKYMLNHAHEFTHDTNFMQEVTMQALLLQTEDNKEGVRAFFEKRKPDFKGK</sequence>
<evidence type="ECO:0000313" key="6">
    <source>
        <dbReference type="Proteomes" id="UP000266922"/>
    </source>
</evidence>
<dbReference type="Gene3D" id="1.10.12.10">
    <property type="entry name" value="Lyase 2-enoyl-coa Hydratase, Chain A, domain 2"/>
    <property type="match status" value="1"/>
</dbReference>
<accession>A0A0K9I1D0</accession>
<evidence type="ECO:0000313" key="4">
    <source>
        <dbReference type="EMBL" id="KAF6510668.1"/>
    </source>
</evidence>
<comment type="caution">
    <text evidence="5">The sequence shown here is derived from an EMBL/GenBank/DDBJ whole genome shotgun (WGS) entry which is preliminary data.</text>
</comment>
<dbReference type="InterPro" id="IPR018376">
    <property type="entry name" value="Enoyl-CoA_hyd/isom_CS"/>
</dbReference>
<gene>
    <name evidence="5" type="ORF">D9548_13680</name>
    <name evidence="4" type="ORF">GS8_2825</name>
</gene>
<dbReference type="GO" id="GO:0016853">
    <property type="term" value="F:isomerase activity"/>
    <property type="evidence" value="ECO:0007669"/>
    <property type="project" value="UniProtKB-KW"/>
</dbReference>
<dbReference type="GO" id="GO:0006635">
    <property type="term" value="P:fatty acid beta-oxidation"/>
    <property type="evidence" value="ECO:0007669"/>
    <property type="project" value="TreeGrafter"/>
</dbReference>
<dbReference type="AlphaFoldDB" id="A0A0K9I1D0"/>
<dbReference type="OrthoDB" id="9787660at2"/>
<evidence type="ECO:0000256" key="2">
    <source>
        <dbReference type="ARBA" id="ARBA00023239"/>
    </source>
</evidence>
<keyword evidence="7" id="KW-1185">Reference proteome</keyword>
<protein>
    <submittedName>
        <fullName evidence="4 5">Enoyl-CoA hydratase</fullName>
    </submittedName>
</protein>
<dbReference type="GO" id="GO:0016829">
    <property type="term" value="F:lyase activity"/>
    <property type="evidence" value="ECO:0007669"/>
    <property type="project" value="UniProtKB-KW"/>
</dbReference>
<dbReference type="SUPFAM" id="SSF52096">
    <property type="entry name" value="ClpP/crotonase"/>
    <property type="match status" value="1"/>
</dbReference>
<dbReference type="PANTHER" id="PTHR11941">
    <property type="entry name" value="ENOYL-COA HYDRATASE-RELATED"/>
    <property type="match status" value="1"/>
</dbReference>
<dbReference type="Pfam" id="PF00378">
    <property type="entry name" value="ECH_1"/>
    <property type="match status" value="1"/>
</dbReference>
<organism evidence="5 6">
    <name type="scientific">Geobacillus stearothermophilus</name>
    <name type="common">Bacillus stearothermophilus</name>
    <dbReference type="NCBI Taxonomy" id="1422"/>
    <lineage>
        <taxon>Bacteria</taxon>
        <taxon>Bacillati</taxon>
        <taxon>Bacillota</taxon>
        <taxon>Bacilli</taxon>
        <taxon>Bacillales</taxon>
        <taxon>Anoxybacillaceae</taxon>
        <taxon>Geobacillus</taxon>
    </lineage>
</organism>
<dbReference type="EMBL" id="LUCS01000028">
    <property type="protein sequence ID" value="KAF6510668.1"/>
    <property type="molecule type" value="Genomic_DNA"/>
</dbReference>
<dbReference type="EMBL" id="RCTJ01000071">
    <property type="protein sequence ID" value="RLQ13100.1"/>
    <property type="molecule type" value="Genomic_DNA"/>
</dbReference>
<reference evidence="5 6" key="2">
    <citation type="submission" date="2018-10" db="EMBL/GenBank/DDBJ databases">
        <title>Geobacillus stearothermophilus in processing lines of powdered infant formula.</title>
        <authorList>
            <person name="Rhee M.S."/>
            <person name="Choi I.-G."/>
            <person name="Cho T.J."/>
            <person name="Park B."/>
        </authorList>
    </citation>
    <scope>NUCLEOTIDE SEQUENCE [LARGE SCALE GENOMIC DNA]</scope>
    <source>
        <strain evidence="5 6">FHS-PPGT130</strain>
    </source>
</reference>
<dbReference type="CDD" id="cd06558">
    <property type="entry name" value="crotonase-like"/>
    <property type="match status" value="1"/>
</dbReference>
<proteinExistence type="inferred from homology"/>
<dbReference type="Gene3D" id="3.90.226.10">
    <property type="entry name" value="2-enoyl-CoA Hydratase, Chain A, domain 1"/>
    <property type="match status" value="1"/>
</dbReference>
<reference evidence="4 7" key="1">
    <citation type="submission" date="2016-03" db="EMBL/GenBank/DDBJ databases">
        <title>Spore heat resistance.</title>
        <authorList>
            <person name="Boekhorst J."/>
            <person name="Berendsen E.M."/>
            <person name="Wells-Bennik M.H."/>
            <person name="Kuipers O.P."/>
        </authorList>
    </citation>
    <scope>NUCLEOTIDE SEQUENCE [LARGE SCALE GENOMIC DNA]</scope>
    <source>
        <strain evidence="4 7">GS8</strain>
    </source>
</reference>
<keyword evidence="2" id="KW-0456">Lyase</keyword>
<dbReference type="InterPro" id="IPR029045">
    <property type="entry name" value="ClpP/crotonase-like_dom_sf"/>
</dbReference>
<evidence type="ECO:0000313" key="7">
    <source>
        <dbReference type="Proteomes" id="UP000773850"/>
    </source>
</evidence>
<dbReference type="PROSITE" id="PS00166">
    <property type="entry name" value="ENOYL_COA_HYDRATASE"/>
    <property type="match status" value="1"/>
</dbReference>
<evidence type="ECO:0000256" key="1">
    <source>
        <dbReference type="ARBA" id="ARBA00005254"/>
    </source>
</evidence>
<dbReference type="PANTHER" id="PTHR11941:SF133">
    <property type="entry name" value="1,2-EPOXYPHENYLACETYL-COA ISOMERASE"/>
    <property type="match status" value="1"/>
</dbReference>
<dbReference type="InterPro" id="IPR014748">
    <property type="entry name" value="Enoyl-CoA_hydra_C"/>
</dbReference>